<feature type="compositionally biased region" description="Polar residues" evidence="1">
    <location>
        <begin position="105"/>
        <end position="118"/>
    </location>
</feature>
<dbReference type="OrthoDB" id="2632051at2"/>
<feature type="compositionally biased region" description="Low complexity" evidence="1">
    <location>
        <begin position="95"/>
        <end position="104"/>
    </location>
</feature>
<name>A0A4Q9DJ66_9BACL</name>
<keyword evidence="3" id="KW-1185">Reference proteome</keyword>
<proteinExistence type="predicted"/>
<accession>A0A4Q9DJ66</accession>
<evidence type="ECO:0000256" key="1">
    <source>
        <dbReference type="SAM" id="MobiDB-lite"/>
    </source>
</evidence>
<dbReference type="Proteomes" id="UP000293142">
    <property type="component" value="Unassembled WGS sequence"/>
</dbReference>
<feature type="region of interest" description="Disordered" evidence="1">
    <location>
        <begin position="39"/>
        <end position="118"/>
    </location>
</feature>
<sequence length="118" mass="12235">MKTSKWLKWQIGAVGAVGLAVLLQQVKDSPAFAMAYADATASAKHTTSAQASAKDPVMDEWHKQSGSFDAGTQRHSRRSNVGSTGNGRRGGGSISGDSSSAQSNAAPGQKTQTRTGRS</sequence>
<comment type="caution">
    <text evidence="2">The sequence shown here is derived from an EMBL/GenBank/DDBJ whole genome shotgun (WGS) entry which is preliminary data.</text>
</comment>
<reference evidence="2 3" key="1">
    <citation type="submission" date="2019-02" db="EMBL/GenBank/DDBJ databases">
        <title>Paenibacillus sp. nov., isolated from surface-sterilized tissue of Thalictrum simplex L.</title>
        <authorList>
            <person name="Tuo L."/>
        </authorList>
    </citation>
    <scope>NUCLEOTIDE SEQUENCE [LARGE SCALE GENOMIC DNA]</scope>
    <source>
        <strain evidence="2 3">N2SHLJ1</strain>
    </source>
</reference>
<feature type="compositionally biased region" description="Gly residues" evidence="1">
    <location>
        <begin position="84"/>
        <end position="94"/>
    </location>
</feature>
<gene>
    <name evidence="2" type="ORF">EYB31_26150</name>
</gene>
<dbReference type="AlphaFoldDB" id="A0A4Q9DJ66"/>
<evidence type="ECO:0000313" key="3">
    <source>
        <dbReference type="Proteomes" id="UP000293142"/>
    </source>
</evidence>
<organism evidence="2 3">
    <name type="scientific">Paenibacillus thalictri</name>
    <dbReference type="NCBI Taxonomy" id="2527873"/>
    <lineage>
        <taxon>Bacteria</taxon>
        <taxon>Bacillati</taxon>
        <taxon>Bacillota</taxon>
        <taxon>Bacilli</taxon>
        <taxon>Bacillales</taxon>
        <taxon>Paenibacillaceae</taxon>
        <taxon>Paenibacillus</taxon>
    </lineage>
</organism>
<dbReference type="RefSeq" id="WP_131016386.1">
    <property type="nucleotide sequence ID" value="NZ_SIRE01000020.1"/>
</dbReference>
<dbReference type="EMBL" id="SIRE01000020">
    <property type="protein sequence ID" value="TBL73979.1"/>
    <property type="molecule type" value="Genomic_DNA"/>
</dbReference>
<protein>
    <submittedName>
        <fullName evidence="2">Uncharacterized protein</fullName>
    </submittedName>
</protein>
<evidence type="ECO:0000313" key="2">
    <source>
        <dbReference type="EMBL" id="TBL73979.1"/>
    </source>
</evidence>